<comment type="subcellular location">
    <subcellularLocation>
        <location evidence="1">Nucleus</location>
    </subcellularLocation>
</comment>
<dbReference type="SUPFAM" id="SSF103612">
    <property type="entry name" value="SBT domain"/>
    <property type="match status" value="1"/>
</dbReference>
<organism evidence="11">
    <name type="scientific">Setaria italica</name>
    <name type="common">Foxtail millet</name>
    <name type="synonym">Panicum italicum</name>
    <dbReference type="NCBI Taxonomy" id="4555"/>
    <lineage>
        <taxon>Eukaryota</taxon>
        <taxon>Viridiplantae</taxon>
        <taxon>Streptophyta</taxon>
        <taxon>Embryophyta</taxon>
        <taxon>Tracheophyta</taxon>
        <taxon>Spermatophyta</taxon>
        <taxon>Magnoliopsida</taxon>
        <taxon>Liliopsida</taxon>
        <taxon>Poales</taxon>
        <taxon>Poaceae</taxon>
        <taxon>PACMAD clade</taxon>
        <taxon>Panicoideae</taxon>
        <taxon>Panicodae</taxon>
        <taxon>Paniceae</taxon>
        <taxon>Cenchrinae</taxon>
        <taxon>Setaria</taxon>
    </lineage>
</organism>
<dbReference type="Pfam" id="PF03110">
    <property type="entry name" value="SBP"/>
    <property type="match status" value="1"/>
</dbReference>
<keyword evidence="8" id="KW-0539">Nucleus</keyword>
<dbReference type="EMBL" id="CM003528">
    <property type="protein sequence ID" value="RCV05538.1"/>
    <property type="molecule type" value="Genomic_DNA"/>
</dbReference>
<dbReference type="FunFam" id="4.10.1100.10:FF:000001">
    <property type="entry name" value="Squamosa promoter-binding-like protein 14"/>
    <property type="match status" value="1"/>
</dbReference>
<dbReference type="PANTHER" id="PTHR31251:SF74">
    <property type="entry name" value="SQUAMOSA PROMOTER-BINDING-LIKE PROTEIN 2"/>
    <property type="match status" value="1"/>
</dbReference>
<dbReference type="GO" id="GO:0008270">
    <property type="term" value="F:zinc ion binding"/>
    <property type="evidence" value="ECO:0007669"/>
    <property type="project" value="UniProtKB-KW"/>
</dbReference>
<dbReference type="GO" id="GO:0003677">
    <property type="term" value="F:DNA binding"/>
    <property type="evidence" value="ECO:0007669"/>
    <property type="project" value="UniProtKB-KW"/>
</dbReference>
<keyword evidence="6" id="KW-0238">DNA-binding</keyword>
<evidence type="ECO:0000256" key="8">
    <source>
        <dbReference type="ARBA" id="ARBA00023242"/>
    </source>
</evidence>
<evidence type="ECO:0000256" key="7">
    <source>
        <dbReference type="ARBA" id="ARBA00023163"/>
    </source>
</evidence>
<dbReference type="PANTHER" id="PTHR31251">
    <property type="entry name" value="SQUAMOSA PROMOTER-BINDING-LIKE PROTEIN 4"/>
    <property type="match status" value="1"/>
</dbReference>
<accession>A0A368PJE8</accession>
<evidence type="ECO:0000256" key="9">
    <source>
        <dbReference type="PROSITE-ProRule" id="PRU00470"/>
    </source>
</evidence>
<keyword evidence="5" id="KW-0805">Transcription regulation</keyword>
<dbReference type="OrthoDB" id="514967at2759"/>
<keyword evidence="3 9" id="KW-0863">Zinc-finger</keyword>
<feature type="domain" description="SBP-type" evidence="10">
    <location>
        <begin position="257"/>
        <end position="334"/>
    </location>
</feature>
<dbReference type="InterPro" id="IPR036893">
    <property type="entry name" value="SBP_sf"/>
</dbReference>
<reference evidence="11" key="2">
    <citation type="submission" date="2015-07" db="EMBL/GenBank/DDBJ databases">
        <authorList>
            <person name="Noorani M."/>
        </authorList>
    </citation>
    <scope>NUCLEOTIDE SEQUENCE</scope>
    <source>
        <strain evidence="11">Yugu1</strain>
    </source>
</reference>
<evidence type="ECO:0000256" key="1">
    <source>
        <dbReference type="ARBA" id="ARBA00004123"/>
    </source>
</evidence>
<gene>
    <name evidence="11" type="ORF">SETIT_1G091900v2</name>
</gene>
<dbReference type="InterPro" id="IPR044817">
    <property type="entry name" value="SBP-like"/>
</dbReference>
<dbReference type="Gene3D" id="4.10.1100.10">
    <property type="entry name" value="Transcription factor, SBP-box domain"/>
    <property type="match status" value="1"/>
</dbReference>
<dbReference type="KEGG" id="sita:101753019"/>
<evidence type="ECO:0000256" key="2">
    <source>
        <dbReference type="ARBA" id="ARBA00022723"/>
    </source>
</evidence>
<name>A0A368PJE8_SETIT</name>
<dbReference type="InterPro" id="IPR004333">
    <property type="entry name" value="SBP_dom"/>
</dbReference>
<dbReference type="PROSITE" id="PS51141">
    <property type="entry name" value="ZF_SBP"/>
    <property type="match status" value="1"/>
</dbReference>
<evidence type="ECO:0000259" key="10">
    <source>
        <dbReference type="PROSITE" id="PS51141"/>
    </source>
</evidence>
<evidence type="ECO:0000256" key="5">
    <source>
        <dbReference type="ARBA" id="ARBA00023015"/>
    </source>
</evidence>
<keyword evidence="2" id="KW-0479">Metal-binding</keyword>
<dbReference type="AlphaFoldDB" id="A0A368PJE8"/>
<dbReference type="GO" id="GO:0005634">
    <property type="term" value="C:nucleus"/>
    <property type="evidence" value="ECO:0007669"/>
    <property type="project" value="UniProtKB-SubCell"/>
</dbReference>
<keyword evidence="7" id="KW-0804">Transcription</keyword>
<sequence length="556" mass="60131">MDAKRGAGHTILRVLDRLLGVLSFLSARFRLSFSVFWFLRPWFPLSFLPHCPCQLPQLQCKNFQQDTDSSFAIIRKGARRTAGIFGSGMGSFGMDWSQKGSVLWDWENLPPIGANGNLVPQAEAKFAGVEITRHGSVHSSCGTFSSSSEMGYGSSKSSISASIDSSPKAGNNMELNFAPARVPDKYIRKNTDLRTSPSSVIAVSSGEPVLSLKLGKRTYFEDACGGQSVKSSPSDSSIVTPPAAPVKKAKAAQNVQNSYCQVEGCKIDLSSAKDYHRKHKVCEAHSKAPKVVVAGLERRFCQQCSRFHGLDVFDQKKRSCRRRLNDHNARRRKPQPEAISFGSSRLPAMFYGTDPRQQTSLLFGQAPYGQIRSRASSSWDNPGGAFKFAETKASWLKPAGATGLDALHLSSQQVWNNIMPHGAHQDFAGFMAFKGTSAKVLNQGVEASVVASDSNGNPDLQRALSLLSNNSADAGNNQPTTQLHPGLSALASTSNAVMQQASPPGLWQDGTALDLHARFQALDPMGNGSAIAAAHELQLPRPPSYNGSSSHYDLTR</sequence>
<reference evidence="11" key="1">
    <citation type="journal article" date="2012" name="Nat. Biotechnol.">
        <title>Reference genome sequence of the model plant Setaria.</title>
        <authorList>
            <person name="Bennetzen J.L."/>
            <person name="Schmutz J."/>
            <person name="Wang H."/>
            <person name="Percifield R."/>
            <person name="Hawkins J."/>
            <person name="Pontaroli A.C."/>
            <person name="Estep M."/>
            <person name="Feng L."/>
            <person name="Vaughn J.N."/>
            <person name="Grimwood J."/>
            <person name="Jenkins J."/>
            <person name="Barry K."/>
            <person name="Lindquist E."/>
            <person name="Hellsten U."/>
            <person name="Deshpande S."/>
            <person name="Wang X."/>
            <person name="Wu X."/>
            <person name="Mitros T."/>
            <person name="Triplett J."/>
            <person name="Yang X."/>
            <person name="Ye C.Y."/>
            <person name="Mauro-Herrera M."/>
            <person name="Wang L."/>
            <person name="Li P."/>
            <person name="Sharma M."/>
            <person name="Sharma R."/>
            <person name="Ronald P.C."/>
            <person name="Panaud O."/>
            <person name="Kellogg E.A."/>
            <person name="Brutnell T.P."/>
            <person name="Doust A.N."/>
            <person name="Tuskan G.A."/>
            <person name="Rokhsar D."/>
            <person name="Devos K.M."/>
        </authorList>
    </citation>
    <scope>NUCLEOTIDE SEQUENCE [LARGE SCALE GENOMIC DNA]</scope>
    <source>
        <strain evidence="11">Yugu1</strain>
    </source>
</reference>
<keyword evidence="4" id="KW-0862">Zinc</keyword>
<evidence type="ECO:0000256" key="3">
    <source>
        <dbReference type="ARBA" id="ARBA00022771"/>
    </source>
</evidence>
<protein>
    <recommendedName>
        <fullName evidence="10">SBP-type domain-containing protein</fullName>
    </recommendedName>
</protein>
<evidence type="ECO:0000256" key="4">
    <source>
        <dbReference type="ARBA" id="ARBA00022833"/>
    </source>
</evidence>
<proteinExistence type="predicted"/>
<evidence type="ECO:0000313" key="11">
    <source>
        <dbReference type="EMBL" id="RCV05538.1"/>
    </source>
</evidence>
<evidence type="ECO:0000256" key="6">
    <source>
        <dbReference type="ARBA" id="ARBA00023125"/>
    </source>
</evidence>